<accession>A0ACB7P1F9</accession>
<sequence length="344" mass="38261">MRLTRIPKPFHFAKFYDSYPPLIQFSRPILPHQPQQSARRRFPVNIVHHNRHRRCKMSTNTATPTPAPAQLLEPLITDPSTTTTTSSDGTGPAATADDAVQAAVQGFSDQLRAAAKPQTQTTQSQAQTQQASIGDFVWRAYNALFDAVERTPPARQGPLLAFVARLRETVVTGEDGEVLRHEGGELWRELPTLGWEVRDRWNFDSADPAATVKQRTEWENLNAFVAQLTARSSSDADGPLDFSMFGLWVMRDAFEAENGVGSDTAVRLAALWVNFAGAYLRKLSVDGYEFSARIGIPNGKYAGRDWKGFNEERWKAWGDELKIAQAKLASDETVQGAAKVMEEL</sequence>
<dbReference type="EMBL" id="JAGIZQ010000006">
    <property type="protein sequence ID" value="KAH6623717.1"/>
    <property type="molecule type" value="Genomic_DNA"/>
</dbReference>
<name>A0ACB7P1F9_9PEZI</name>
<comment type="caution">
    <text evidence="1">The sequence shown here is derived from an EMBL/GenBank/DDBJ whole genome shotgun (WGS) entry which is preliminary data.</text>
</comment>
<proteinExistence type="predicted"/>
<keyword evidence="2" id="KW-1185">Reference proteome</keyword>
<dbReference type="Proteomes" id="UP000724584">
    <property type="component" value="Unassembled WGS sequence"/>
</dbReference>
<evidence type="ECO:0000313" key="2">
    <source>
        <dbReference type="Proteomes" id="UP000724584"/>
    </source>
</evidence>
<gene>
    <name evidence="1" type="ORF">F5144DRAFT_584083</name>
</gene>
<protein>
    <submittedName>
        <fullName evidence="1">Uncharacterized protein</fullName>
    </submittedName>
</protein>
<evidence type="ECO:0000313" key="1">
    <source>
        <dbReference type="EMBL" id="KAH6623717.1"/>
    </source>
</evidence>
<organism evidence="1 2">
    <name type="scientific">Chaetomium tenue</name>
    <dbReference type="NCBI Taxonomy" id="1854479"/>
    <lineage>
        <taxon>Eukaryota</taxon>
        <taxon>Fungi</taxon>
        <taxon>Dikarya</taxon>
        <taxon>Ascomycota</taxon>
        <taxon>Pezizomycotina</taxon>
        <taxon>Sordariomycetes</taxon>
        <taxon>Sordariomycetidae</taxon>
        <taxon>Sordariales</taxon>
        <taxon>Chaetomiaceae</taxon>
        <taxon>Chaetomium</taxon>
    </lineage>
</organism>
<reference evidence="1 2" key="1">
    <citation type="journal article" date="2021" name="Nat. Commun.">
        <title>Genetic determinants of endophytism in the Arabidopsis root mycobiome.</title>
        <authorList>
            <person name="Mesny F."/>
            <person name="Miyauchi S."/>
            <person name="Thiergart T."/>
            <person name="Pickel B."/>
            <person name="Atanasova L."/>
            <person name="Karlsson M."/>
            <person name="Huettel B."/>
            <person name="Barry K.W."/>
            <person name="Haridas S."/>
            <person name="Chen C."/>
            <person name="Bauer D."/>
            <person name="Andreopoulos W."/>
            <person name="Pangilinan J."/>
            <person name="LaButti K."/>
            <person name="Riley R."/>
            <person name="Lipzen A."/>
            <person name="Clum A."/>
            <person name="Drula E."/>
            <person name="Henrissat B."/>
            <person name="Kohler A."/>
            <person name="Grigoriev I.V."/>
            <person name="Martin F.M."/>
            <person name="Hacquard S."/>
        </authorList>
    </citation>
    <scope>NUCLEOTIDE SEQUENCE [LARGE SCALE GENOMIC DNA]</scope>
    <source>
        <strain evidence="1 2">MPI-SDFR-AT-0079</strain>
    </source>
</reference>